<evidence type="ECO:0000256" key="2">
    <source>
        <dbReference type="ARBA" id="ARBA00007331"/>
    </source>
</evidence>
<dbReference type="STRING" id="7375.A0A0L0BSE5"/>
<dbReference type="SUPFAM" id="SSF89550">
    <property type="entry name" value="PHP domain-like"/>
    <property type="match status" value="1"/>
</dbReference>
<dbReference type="OMA" id="AEMNIRH"/>
<dbReference type="GO" id="GO:0005655">
    <property type="term" value="C:nucleolar ribonuclease P complex"/>
    <property type="evidence" value="ECO:0007669"/>
    <property type="project" value="TreeGrafter"/>
</dbReference>
<dbReference type="OrthoDB" id="17948at2759"/>
<proteinExistence type="inferred from homology"/>
<feature type="compositionally biased region" description="Acidic residues" evidence="4">
    <location>
        <begin position="259"/>
        <end position="268"/>
    </location>
</feature>
<name>A0A0L0BSE5_LUCCU</name>
<evidence type="ECO:0000256" key="1">
    <source>
        <dbReference type="ARBA" id="ARBA00004123"/>
    </source>
</evidence>
<dbReference type="Proteomes" id="UP000037069">
    <property type="component" value="Unassembled WGS sequence"/>
</dbReference>
<dbReference type="Pfam" id="PF01876">
    <property type="entry name" value="RNase_P_p30"/>
    <property type="match status" value="1"/>
</dbReference>
<comment type="caution">
    <text evidence="5">The sequence shown here is derived from an EMBL/GenBank/DDBJ whole genome shotgun (WGS) entry which is preliminary data.</text>
</comment>
<reference evidence="5 6" key="1">
    <citation type="journal article" date="2015" name="Nat. Commun.">
        <title>Lucilia cuprina genome unlocks parasitic fly biology to underpin future interventions.</title>
        <authorList>
            <person name="Anstead C.A."/>
            <person name="Korhonen P.K."/>
            <person name="Young N.D."/>
            <person name="Hall R.S."/>
            <person name="Jex A.R."/>
            <person name="Murali S.C."/>
            <person name="Hughes D.S."/>
            <person name="Lee S.F."/>
            <person name="Perry T."/>
            <person name="Stroehlein A.J."/>
            <person name="Ansell B.R."/>
            <person name="Breugelmans B."/>
            <person name="Hofmann A."/>
            <person name="Qu J."/>
            <person name="Dugan S."/>
            <person name="Lee S.L."/>
            <person name="Chao H."/>
            <person name="Dinh H."/>
            <person name="Han Y."/>
            <person name="Doddapaneni H.V."/>
            <person name="Worley K.C."/>
            <person name="Muzny D.M."/>
            <person name="Ioannidis P."/>
            <person name="Waterhouse R.M."/>
            <person name="Zdobnov E.M."/>
            <person name="James P.J."/>
            <person name="Bagnall N.H."/>
            <person name="Kotze A.C."/>
            <person name="Gibbs R.A."/>
            <person name="Richards S."/>
            <person name="Batterham P."/>
            <person name="Gasser R.B."/>
        </authorList>
    </citation>
    <scope>NUCLEOTIDE SEQUENCE [LARGE SCALE GENOMIC DNA]</scope>
    <source>
        <strain evidence="5 6">LS</strain>
        <tissue evidence="5">Full body</tissue>
    </source>
</reference>
<dbReference type="InterPro" id="IPR002738">
    <property type="entry name" value="RNase_P_p30"/>
</dbReference>
<organism evidence="5 6">
    <name type="scientific">Lucilia cuprina</name>
    <name type="common">Green bottle fly</name>
    <name type="synonym">Australian sheep blowfly</name>
    <dbReference type="NCBI Taxonomy" id="7375"/>
    <lineage>
        <taxon>Eukaryota</taxon>
        <taxon>Metazoa</taxon>
        <taxon>Ecdysozoa</taxon>
        <taxon>Arthropoda</taxon>
        <taxon>Hexapoda</taxon>
        <taxon>Insecta</taxon>
        <taxon>Pterygota</taxon>
        <taxon>Neoptera</taxon>
        <taxon>Endopterygota</taxon>
        <taxon>Diptera</taxon>
        <taxon>Brachycera</taxon>
        <taxon>Muscomorpha</taxon>
        <taxon>Oestroidea</taxon>
        <taxon>Calliphoridae</taxon>
        <taxon>Luciliinae</taxon>
        <taxon>Lucilia</taxon>
    </lineage>
</organism>
<comment type="similarity">
    <text evidence="2">Belongs to the eukaryotic/archaeal RNase P protein component 3 family.</text>
</comment>
<evidence type="ECO:0000313" key="5">
    <source>
        <dbReference type="EMBL" id="KNC22967.1"/>
    </source>
</evidence>
<accession>A0A0L0BSE5</accession>
<evidence type="ECO:0000256" key="4">
    <source>
        <dbReference type="SAM" id="MobiDB-lite"/>
    </source>
</evidence>
<comment type="subcellular location">
    <subcellularLocation>
        <location evidence="1">Nucleus</location>
    </subcellularLocation>
</comment>
<feature type="compositionally biased region" description="Basic and acidic residues" evidence="4">
    <location>
        <begin position="271"/>
        <end position="288"/>
    </location>
</feature>
<dbReference type="GO" id="GO:0008033">
    <property type="term" value="P:tRNA processing"/>
    <property type="evidence" value="ECO:0007669"/>
    <property type="project" value="UniProtKB-KW"/>
</dbReference>
<evidence type="ECO:0000313" key="6">
    <source>
        <dbReference type="Proteomes" id="UP000037069"/>
    </source>
</evidence>
<sequence length="310" mass="35261">MEETKGFYDMCIPFNKDEKIMREMCKELIELGYKTIAIEQQFDHSKKENVKRSSDIFPEPVNIKWLQEEFKNKLKILQRLTIIYVDVAVAHAMGNSLNLKKFNLIAGQPKTDAALTHCCTTFNGDIVTFDTNAGIRLNVNRKAYQVAVKRGVFFEIKYSPLIADSSCRKDMIKVAHNYFVKGKSRSIIISSGATNVFELRGPYDVANLSFIFGLSEDQGKCAIDRFCRQLFLRAESRRVGKTVMFVKASGPVVFSDSSSDSDEEEVAIDDQSNKMETDDLIKFSKDSESDANSDDNENIKEQPNKKKKMF</sequence>
<dbReference type="PANTHER" id="PTHR13031:SF0">
    <property type="entry name" value="RIBONUCLEASE P PROTEIN SUBUNIT P30"/>
    <property type="match status" value="1"/>
</dbReference>
<protein>
    <submittedName>
        <fullName evidence="5">Uncharacterized protein</fullName>
    </submittedName>
</protein>
<evidence type="ECO:0000256" key="3">
    <source>
        <dbReference type="ARBA" id="ARBA00022694"/>
    </source>
</evidence>
<dbReference type="Gene3D" id="3.20.20.140">
    <property type="entry name" value="Metal-dependent hydrolases"/>
    <property type="match status" value="1"/>
</dbReference>
<dbReference type="EMBL" id="JRES01001431">
    <property type="protein sequence ID" value="KNC22967.1"/>
    <property type="molecule type" value="Genomic_DNA"/>
</dbReference>
<feature type="region of interest" description="Disordered" evidence="4">
    <location>
        <begin position="253"/>
        <end position="310"/>
    </location>
</feature>
<dbReference type="InterPro" id="IPR016195">
    <property type="entry name" value="Pol/histidinol_Pase-like"/>
</dbReference>
<gene>
    <name evidence="5" type="ORF">FF38_13759</name>
</gene>
<dbReference type="AlphaFoldDB" id="A0A0L0BSE5"/>
<dbReference type="PANTHER" id="PTHR13031">
    <property type="entry name" value="RIBONUCLEASE P SUBUNIT P30"/>
    <property type="match status" value="1"/>
</dbReference>
<keyword evidence="6" id="KW-1185">Reference proteome</keyword>
<keyword evidence="3" id="KW-0819">tRNA processing</keyword>
<dbReference type="GO" id="GO:0003723">
    <property type="term" value="F:RNA binding"/>
    <property type="evidence" value="ECO:0007669"/>
    <property type="project" value="TreeGrafter"/>
</dbReference>